<dbReference type="CDD" id="cd03354">
    <property type="entry name" value="LbH_SAT"/>
    <property type="match status" value="1"/>
</dbReference>
<dbReference type="Proteomes" id="UP000321805">
    <property type="component" value="Chromosome"/>
</dbReference>
<protein>
    <recommendedName>
        <fullName evidence="2 5">Serine acetyltransferase</fullName>
        <ecNumber evidence="5">2.3.1.30</ecNumber>
    </recommendedName>
</protein>
<comment type="similarity">
    <text evidence="1 5">Belongs to the transferase hexapeptide repeat family.</text>
</comment>
<keyword evidence="4 5" id="KW-0012">Acyltransferase</keyword>
<dbReference type="GO" id="GO:0006535">
    <property type="term" value="P:cysteine biosynthetic process from serine"/>
    <property type="evidence" value="ECO:0007669"/>
    <property type="project" value="InterPro"/>
</dbReference>
<dbReference type="SUPFAM" id="SSF51161">
    <property type="entry name" value="Trimeric LpxA-like enzymes"/>
    <property type="match status" value="1"/>
</dbReference>
<dbReference type="InterPro" id="IPR001451">
    <property type="entry name" value="Hexapep"/>
</dbReference>
<dbReference type="InterPro" id="IPR005881">
    <property type="entry name" value="Ser_O-AcTrfase"/>
</dbReference>
<dbReference type="Gene3D" id="2.160.10.10">
    <property type="entry name" value="Hexapeptide repeat proteins"/>
    <property type="match status" value="1"/>
</dbReference>
<evidence type="ECO:0000256" key="4">
    <source>
        <dbReference type="ARBA" id="ARBA00023315"/>
    </source>
</evidence>
<comment type="catalytic activity">
    <reaction evidence="5">
        <text>L-serine + acetyl-CoA = O-acetyl-L-serine + CoA</text>
        <dbReference type="Rhea" id="RHEA:24560"/>
        <dbReference type="ChEBI" id="CHEBI:33384"/>
        <dbReference type="ChEBI" id="CHEBI:57287"/>
        <dbReference type="ChEBI" id="CHEBI:57288"/>
        <dbReference type="ChEBI" id="CHEBI:58340"/>
        <dbReference type="EC" id="2.3.1.30"/>
    </reaction>
</comment>
<evidence type="ECO:0000313" key="6">
    <source>
        <dbReference type="EMBL" id="QEC46668.1"/>
    </source>
</evidence>
<name>A0A5B8U0Z7_9ACTN</name>
<accession>A0A5B8U0Z7</accession>
<evidence type="ECO:0000256" key="5">
    <source>
        <dbReference type="PIRNR" id="PIRNR000441"/>
    </source>
</evidence>
<proteinExistence type="inferred from homology"/>
<sequence length="181" mass="19117">MSGTSALVALRADVRRYAPRELLTEPALWAIAVYRLGRFTLELPRPVRLALFPVYGALHLAVSLLTGISIPKSAEIGPGLRIFHFGGIIIHPASRMGANVTMGHGVTLGVREHRDGAPVIEDDVVLSAYAQVLGGVRVGRGAKVGAMTVVLDDVPAGATVAGIPARVVGRRDRTADPAEQF</sequence>
<evidence type="ECO:0000256" key="1">
    <source>
        <dbReference type="ARBA" id="ARBA00007274"/>
    </source>
</evidence>
<dbReference type="InterPro" id="IPR011004">
    <property type="entry name" value="Trimer_LpxA-like_sf"/>
</dbReference>
<dbReference type="Pfam" id="PF00132">
    <property type="entry name" value="Hexapep"/>
    <property type="match status" value="1"/>
</dbReference>
<dbReference type="KEGG" id="bsol:FSW04_03100"/>
<dbReference type="PIRSF" id="PIRSF000441">
    <property type="entry name" value="CysE"/>
    <property type="match status" value="1"/>
</dbReference>
<keyword evidence="7" id="KW-1185">Reference proteome</keyword>
<evidence type="ECO:0000256" key="3">
    <source>
        <dbReference type="ARBA" id="ARBA00022679"/>
    </source>
</evidence>
<gene>
    <name evidence="6" type="ORF">FSW04_03100</name>
</gene>
<dbReference type="AlphaFoldDB" id="A0A5B8U0Z7"/>
<dbReference type="InterPro" id="IPR045304">
    <property type="entry name" value="LbH_SAT"/>
</dbReference>
<evidence type="ECO:0000256" key="2">
    <source>
        <dbReference type="ARBA" id="ARBA00018522"/>
    </source>
</evidence>
<dbReference type="EMBL" id="CP042430">
    <property type="protein sequence ID" value="QEC46668.1"/>
    <property type="molecule type" value="Genomic_DNA"/>
</dbReference>
<keyword evidence="3 5" id="KW-0808">Transferase</keyword>
<dbReference type="GO" id="GO:0009001">
    <property type="term" value="F:serine O-acetyltransferase activity"/>
    <property type="evidence" value="ECO:0007669"/>
    <property type="project" value="UniProtKB-EC"/>
</dbReference>
<reference evidence="6 7" key="1">
    <citation type="journal article" date="2018" name="J. Microbiol.">
        <title>Baekduia soli gen. nov., sp. nov., a novel bacterium isolated from the soil of Baekdu Mountain and proposal of a novel family name, Baekduiaceae fam. nov.</title>
        <authorList>
            <person name="An D.S."/>
            <person name="Siddiqi M.Z."/>
            <person name="Kim K.H."/>
            <person name="Yu H.S."/>
            <person name="Im W.T."/>
        </authorList>
    </citation>
    <scope>NUCLEOTIDE SEQUENCE [LARGE SCALE GENOMIC DNA]</scope>
    <source>
        <strain evidence="6 7">BR7-21</strain>
    </source>
</reference>
<dbReference type="GO" id="GO:0005737">
    <property type="term" value="C:cytoplasm"/>
    <property type="evidence" value="ECO:0007669"/>
    <property type="project" value="InterPro"/>
</dbReference>
<dbReference type="EC" id="2.3.1.30" evidence="5"/>
<dbReference type="PANTHER" id="PTHR42811">
    <property type="entry name" value="SERINE ACETYLTRANSFERASE"/>
    <property type="match status" value="1"/>
</dbReference>
<organism evidence="6 7">
    <name type="scientific">Baekduia soli</name>
    <dbReference type="NCBI Taxonomy" id="496014"/>
    <lineage>
        <taxon>Bacteria</taxon>
        <taxon>Bacillati</taxon>
        <taxon>Actinomycetota</taxon>
        <taxon>Thermoleophilia</taxon>
        <taxon>Solirubrobacterales</taxon>
        <taxon>Baekduiaceae</taxon>
        <taxon>Baekduia</taxon>
    </lineage>
</organism>
<evidence type="ECO:0000313" key="7">
    <source>
        <dbReference type="Proteomes" id="UP000321805"/>
    </source>
</evidence>
<dbReference type="OrthoDB" id="2643438at2"/>